<reference evidence="2 4" key="1">
    <citation type="submission" date="2016-03" db="EMBL/GenBank/DDBJ databases">
        <title>Complete genome of Aminobacter aminovorans KCTC 2477.</title>
        <authorList>
            <person name="Kim K.M."/>
        </authorList>
    </citation>
    <scope>NUCLEOTIDE SEQUENCE [LARGE SCALE GENOMIC DNA]</scope>
    <source>
        <strain evidence="2 4">KCTC 2477</strain>
    </source>
</reference>
<feature type="region of interest" description="Disordered" evidence="1">
    <location>
        <begin position="70"/>
        <end position="92"/>
    </location>
</feature>
<dbReference type="KEGG" id="aak:AA2016_2310"/>
<evidence type="ECO:0000313" key="4">
    <source>
        <dbReference type="Proteomes" id="UP000075755"/>
    </source>
</evidence>
<dbReference type="Proteomes" id="UP000075755">
    <property type="component" value="Chromosome"/>
</dbReference>
<keyword evidence="5" id="KW-1185">Reference proteome</keyword>
<name>A0AAC9AR40_AMIAI</name>
<evidence type="ECO:0000313" key="2">
    <source>
        <dbReference type="EMBL" id="AMS41237.1"/>
    </source>
</evidence>
<organism evidence="2 4">
    <name type="scientific">Aminobacter aminovorans</name>
    <name type="common">Chelatobacter heintzii</name>
    <dbReference type="NCBI Taxonomy" id="83263"/>
    <lineage>
        <taxon>Bacteria</taxon>
        <taxon>Pseudomonadati</taxon>
        <taxon>Pseudomonadota</taxon>
        <taxon>Alphaproteobacteria</taxon>
        <taxon>Hyphomicrobiales</taxon>
        <taxon>Phyllobacteriaceae</taxon>
        <taxon>Aminobacter</taxon>
    </lineage>
</organism>
<proteinExistence type="predicted"/>
<dbReference type="EMBL" id="JACICB010000007">
    <property type="protein sequence ID" value="MBB3705780.1"/>
    <property type="molecule type" value="Genomic_DNA"/>
</dbReference>
<evidence type="ECO:0000313" key="3">
    <source>
        <dbReference type="EMBL" id="MBB3705780.1"/>
    </source>
</evidence>
<evidence type="ECO:0000313" key="5">
    <source>
        <dbReference type="Proteomes" id="UP000577697"/>
    </source>
</evidence>
<dbReference type="AlphaFoldDB" id="A0AAC9AR40"/>
<sequence length="170" mass="18453">MTPVVVHRYSWLITEAIEALLGEVAGDAEGWRMRVEGDELVVDIVAPVRPQAPAEGRPAASAQAAKINMAPAEPESNSVNSLPEKPVQGQPELKGGALARSAAIMGGEKGFWIFAEKKHGVFLASADDARAWFCKTCGINSRAELDHDPRAAEIFKPIEKAYRLWLEGYD</sequence>
<reference evidence="3 5" key="2">
    <citation type="submission" date="2020-08" db="EMBL/GenBank/DDBJ databases">
        <title>Genomic Encyclopedia of Type Strains, Phase IV (KMG-IV): sequencing the most valuable type-strain genomes for metagenomic binning, comparative biology and taxonomic classification.</title>
        <authorList>
            <person name="Goeker M."/>
        </authorList>
    </citation>
    <scope>NUCLEOTIDE SEQUENCE [LARGE SCALE GENOMIC DNA]</scope>
    <source>
        <strain evidence="3 5">DSM 10368</strain>
    </source>
</reference>
<dbReference type="Proteomes" id="UP000577697">
    <property type="component" value="Unassembled WGS sequence"/>
</dbReference>
<dbReference type="RefSeq" id="WP_067959129.1">
    <property type="nucleotide sequence ID" value="NZ_CP015005.1"/>
</dbReference>
<protein>
    <submittedName>
        <fullName evidence="2">Uncharacterized protein</fullName>
    </submittedName>
</protein>
<evidence type="ECO:0000256" key="1">
    <source>
        <dbReference type="SAM" id="MobiDB-lite"/>
    </source>
</evidence>
<gene>
    <name evidence="2" type="ORF">AA2016_2310</name>
    <name evidence="3" type="ORF">FHS67_002099</name>
</gene>
<accession>A0AAC9AR40</accession>
<dbReference type="EMBL" id="CP015005">
    <property type="protein sequence ID" value="AMS41237.1"/>
    <property type="molecule type" value="Genomic_DNA"/>
</dbReference>